<keyword evidence="2" id="KW-0378">Hydrolase</keyword>
<name>A0A7W6DS52_9RHOB</name>
<dbReference type="GO" id="GO:0004519">
    <property type="term" value="F:endonuclease activity"/>
    <property type="evidence" value="ECO:0007669"/>
    <property type="project" value="UniProtKB-KW"/>
</dbReference>
<dbReference type="EMBL" id="JACIEJ010000017">
    <property type="protein sequence ID" value="MBB3988206.1"/>
    <property type="molecule type" value="Genomic_DNA"/>
</dbReference>
<accession>A0A7W6DS52</accession>
<evidence type="ECO:0000256" key="1">
    <source>
        <dbReference type="SAM" id="MobiDB-lite"/>
    </source>
</evidence>
<gene>
    <name evidence="2" type="ORF">GGQ68_004562</name>
</gene>
<dbReference type="AlphaFoldDB" id="A0A7W6DS52"/>
<sequence>MVAAATAPASTDTRGVSGADTAREDSSEGASEPEAEDAAGVADQSGSREKPSTELSGDAELADGQEAGTSSTDESNDAGEAEKVAATDAAPEAEKPSEADPSTETASKLKPSKPLSGEAELAERKGTWTYKKDGSPEGSNDRDPGKNEFDANDAKTGTEESKQPALLDAPRNGQPDNLKEIKGIGPKLEETCHSLGVYHFDQIAAWSDQEVAWVDANLQGFKGRVSRDEWRAQAKILASGEETAFSERVEKGGVY</sequence>
<keyword evidence="2" id="KW-0540">Nuclease</keyword>
<reference evidence="2 3" key="1">
    <citation type="submission" date="2020-08" db="EMBL/GenBank/DDBJ databases">
        <title>Genomic Encyclopedia of Type Strains, Phase IV (KMG-IV): sequencing the most valuable type-strain genomes for metagenomic binning, comparative biology and taxonomic classification.</title>
        <authorList>
            <person name="Goeker M."/>
        </authorList>
    </citation>
    <scope>NUCLEOTIDE SEQUENCE [LARGE SCALE GENOMIC DNA]</scope>
    <source>
        <strain evidence="2 3">DSM 102235</strain>
    </source>
</reference>
<keyword evidence="3" id="KW-1185">Reference proteome</keyword>
<evidence type="ECO:0000313" key="3">
    <source>
        <dbReference type="Proteomes" id="UP000541426"/>
    </source>
</evidence>
<feature type="region of interest" description="Disordered" evidence="1">
    <location>
        <begin position="1"/>
        <end position="178"/>
    </location>
</feature>
<evidence type="ECO:0000313" key="2">
    <source>
        <dbReference type="EMBL" id="MBB3988206.1"/>
    </source>
</evidence>
<comment type="caution">
    <text evidence="2">The sequence shown here is derived from an EMBL/GenBank/DDBJ whole genome shotgun (WGS) entry which is preliminary data.</text>
</comment>
<dbReference type="RefSeq" id="WP_183969860.1">
    <property type="nucleotide sequence ID" value="NZ_BAABBZ010000016.1"/>
</dbReference>
<organism evidence="2 3">
    <name type="scientific">Sagittula marina</name>
    <dbReference type="NCBI Taxonomy" id="943940"/>
    <lineage>
        <taxon>Bacteria</taxon>
        <taxon>Pseudomonadati</taxon>
        <taxon>Pseudomonadota</taxon>
        <taxon>Alphaproteobacteria</taxon>
        <taxon>Rhodobacterales</taxon>
        <taxon>Roseobacteraceae</taxon>
        <taxon>Sagittula</taxon>
    </lineage>
</organism>
<dbReference type="Proteomes" id="UP000541426">
    <property type="component" value="Unassembled WGS sequence"/>
</dbReference>
<protein>
    <submittedName>
        <fullName evidence="2">Putative flap endonuclease-1-like 5' DNA nuclease</fullName>
    </submittedName>
</protein>
<proteinExistence type="predicted"/>
<feature type="compositionally biased region" description="Basic and acidic residues" evidence="1">
    <location>
        <begin position="121"/>
        <end position="162"/>
    </location>
</feature>
<keyword evidence="2" id="KW-0255">Endonuclease</keyword>